<evidence type="ECO:0000256" key="3">
    <source>
        <dbReference type="ARBA" id="ARBA00012668"/>
    </source>
</evidence>
<gene>
    <name evidence="16" type="ORF">BT63DRAFT_277873</name>
</gene>
<keyword evidence="6 13" id="KW-0812">Transmembrane</keyword>
<dbReference type="InterPro" id="IPR051410">
    <property type="entry name" value="Ferric/Cupric_Reductase"/>
</dbReference>
<evidence type="ECO:0000256" key="11">
    <source>
        <dbReference type="ARBA" id="ARBA00023136"/>
    </source>
</evidence>
<dbReference type="PANTHER" id="PTHR32361:SF24">
    <property type="entry name" value="REDUCTASE, PUTATIVE (AFU_ORTHOLOGUE AFUA_3G10820)-RELATED"/>
    <property type="match status" value="1"/>
</dbReference>
<dbReference type="OrthoDB" id="4494341at2759"/>
<dbReference type="GO" id="GO:0015677">
    <property type="term" value="P:copper ion import"/>
    <property type="evidence" value="ECO:0007669"/>
    <property type="project" value="TreeGrafter"/>
</dbReference>
<dbReference type="InterPro" id="IPR017927">
    <property type="entry name" value="FAD-bd_FR_type"/>
</dbReference>
<comment type="catalytic activity">
    <reaction evidence="12">
        <text>2 a Fe(II)-siderophore + NADP(+) + H(+) = 2 a Fe(III)-siderophore + NADPH</text>
        <dbReference type="Rhea" id="RHEA:28795"/>
        <dbReference type="Rhea" id="RHEA-COMP:11342"/>
        <dbReference type="Rhea" id="RHEA-COMP:11344"/>
        <dbReference type="ChEBI" id="CHEBI:15378"/>
        <dbReference type="ChEBI" id="CHEBI:29033"/>
        <dbReference type="ChEBI" id="CHEBI:29034"/>
        <dbReference type="ChEBI" id="CHEBI:57783"/>
        <dbReference type="ChEBI" id="CHEBI:58349"/>
        <dbReference type="EC" id="1.16.1.9"/>
    </reaction>
</comment>
<sequence>MGLPRSAAWLLSTLLLLQQTLVEAQNATRAGNSTIAAGNSTKSAAGSAKTSKAPKKAVVVPANTLENWRLVRAIVYTWVAMVVCLAIYVLCVQINRYIRTAACLNNETQRYFNEPPWLYGSLKKHLIDAPLFRTRHHREFRLSRAIDMGTLPSRAQLLFLVLYIGMTVLLTTFHIDYSAPRAKVQVYLMKRTGLLAILNMLPLFLLAGRNNPLIYWTGITFDTYNLIHRWLGRITVGEMVTHAIIYIIKKHDAGGFPAFGKAIRTSTFNQSGLVAASAATLIFILAASPVRHAFYETFLTIHILLAVTVLAGTWMHMDGYVRQRMLLKGIIAIWCIERGFRMIRIIYHNTGNGGTTAEITALPGDAVRIKMRLARPWTFSPGQHAYIYLPRVGWWQSHPFSVAWSDEDEEDTMSDKDSLPSTKLDIIERRHDNIYFVIRRRTGFTEKLWHKAVAAPGGVFTTKAYAEGPYNEQKLHSYGTVLLFAAGIGITHQVPHVRDLVRGYSQGTCAARKVVLVWVIQSPEHLEWIREWMTTILSLPGRREVLKIMLFVTRPKNTKEIYSPSSSVQMFPGKPNWQAIVDQEVAQAIGAIGVSVCGGGAVSDDIRRACRSWMGKVNIDFEEESFSW</sequence>
<dbReference type="Pfam" id="PF01794">
    <property type="entry name" value="Ferric_reduct"/>
    <property type="match status" value="1"/>
</dbReference>
<keyword evidence="17" id="KW-1185">Reference proteome</keyword>
<dbReference type="CDD" id="cd06186">
    <property type="entry name" value="NOX_Duox_like_FAD_NADP"/>
    <property type="match status" value="1"/>
</dbReference>
<evidence type="ECO:0000313" key="16">
    <source>
        <dbReference type="EMBL" id="KAF2668466.1"/>
    </source>
</evidence>
<keyword evidence="4" id="KW-0813">Transport</keyword>
<feature type="transmembrane region" description="Helical" evidence="13">
    <location>
        <begin position="294"/>
        <end position="315"/>
    </location>
</feature>
<evidence type="ECO:0000256" key="12">
    <source>
        <dbReference type="ARBA" id="ARBA00048483"/>
    </source>
</evidence>
<evidence type="ECO:0000313" key="17">
    <source>
        <dbReference type="Proteomes" id="UP000799302"/>
    </source>
</evidence>
<dbReference type="GO" id="GO:0052851">
    <property type="term" value="F:ferric-chelate reductase (NADPH) activity"/>
    <property type="evidence" value="ECO:0007669"/>
    <property type="project" value="UniProtKB-EC"/>
</dbReference>
<feature type="transmembrane region" description="Helical" evidence="13">
    <location>
        <begin position="271"/>
        <end position="288"/>
    </location>
</feature>
<keyword evidence="14" id="KW-0732">Signal</keyword>
<dbReference type="PROSITE" id="PS51384">
    <property type="entry name" value="FAD_FR"/>
    <property type="match status" value="1"/>
</dbReference>
<keyword evidence="10" id="KW-0406">Ion transport</keyword>
<evidence type="ECO:0000256" key="1">
    <source>
        <dbReference type="ARBA" id="ARBA00004651"/>
    </source>
</evidence>
<keyword evidence="5" id="KW-1003">Cell membrane</keyword>
<dbReference type="Pfam" id="PF08030">
    <property type="entry name" value="NAD_binding_6"/>
    <property type="match status" value="2"/>
</dbReference>
<name>A0A6A6UA36_9PEZI</name>
<feature type="domain" description="FAD-binding FR-type" evidence="15">
    <location>
        <begin position="349"/>
        <end position="476"/>
    </location>
</feature>
<evidence type="ECO:0000256" key="7">
    <source>
        <dbReference type="ARBA" id="ARBA00022982"/>
    </source>
</evidence>
<dbReference type="SUPFAM" id="SSF52343">
    <property type="entry name" value="Ferredoxin reductase-like, C-terminal NADP-linked domain"/>
    <property type="match status" value="1"/>
</dbReference>
<evidence type="ECO:0000256" key="13">
    <source>
        <dbReference type="SAM" id="Phobius"/>
    </source>
</evidence>
<feature type="chain" id="PRO_5025653624" description="ferric-chelate reductase (NADPH)" evidence="14">
    <location>
        <begin position="25"/>
        <end position="628"/>
    </location>
</feature>
<dbReference type="AlphaFoldDB" id="A0A6A6UA36"/>
<dbReference type="GO" id="GO:0006826">
    <property type="term" value="P:iron ion transport"/>
    <property type="evidence" value="ECO:0007669"/>
    <property type="project" value="TreeGrafter"/>
</dbReference>
<evidence type="ECO:0000256" key="10">
    <source>
        <dbReference type="ARBA" id="ARBA00023065"/>
    </source>
</evidence>
<dbReference type="PANTHER" id="PTHR32361">
    <property type="entry name" value="FERRIC/CUPRIC REDUCTASE TRANSMEMBRANE COMPONENT"/>
    <property type="match status" value="1"/>
</dbReference>
<dbReference type="SFLD" id="SFLDS00052">
    <property type="entry name" value="Ferric_Reductase_Domain"/>
    <property type="match status" value="1"/>
</dbReference>
<dbReference type="GO" id="GO:0006879">
    <property type="term" value="P:intracellular iron ion homeostasis"/>
    <property type="evidence" value="ECO:0007669"/>
    <property type="project" value="TreeGrafter"/>
</dbReference>
<dbReference type="EMBL" id="MU004236">
    <property type="protein sequence ID" value="KAF2668466.1"/>
    <property type="molecule type" value="Genomic_DNA"/>
</dbReference>
<evidence type="ECO:0000256" key="9">
    <source>
        <dbReference type="ARBA" id="ARBA00023002"/>
    </source>
</evidence>
<feature type="transmembrane region" description="Helical" evidence="13">
    <location>
        <begin position="187"/>
        <end position="207"/>
    </location>
</feature>
<proteinExistence type="inferred from homology"/>
<dbReference type="Gene3D" id="3.40.50.80">
    <property type="entry name" value="Nucleotide-binding domain of ferredoxin-NADP reductase (FNR) module"/>
    <property type="match status" value="1"/>
</dbReference>
<evidence type="ECO:0000256" key="2">
    <source>
        <dbReference type="ARBA" id="ARBA00006278"/>
    </source>
</evidence>
<evidence type="ECO:0000256" key="8">
    <source>
        <dbReference type="ARBA" id="ARBA00022989"/>
    </source>
</evidence>
<dbReference type="Pfam" id="PF08022">
    <property type="entry name" value="FAD_binding_8"/>
    <property type="match status" value="1"/>
</dbReference>
<keyword evidence="11 13" id="KW-0472">Membrane</keyword>
<comment type="subcellular location">
    <subcellularLocation>
        <location evidence="1">Cell membrane</location>
        <topology evidence="1">Multi-pass membrane protein</topology>
    </subcellularLocation>
</comment>
<evidence type="ECO:0000256" key="14">
    <source>
        <dbReference type="SAM" id="SignalP"/>
    </source>
</evidence>
<protein>
    <recommendedName>
        <fullName evidence="3">ferric-chelate reductase (NADPH)</fullName>
        <ecNumber evidence="3">1.16.1.9</ecNumber>
    </recommendedName>
</protein>
<dbReference type="GO" id="GO:0005886">
    <property type="term" value="C:plasma membrane"/>
    <property type="evidence" value="ECO:0007669"/>
    <property type="project" value="UniProtKB-SubCell"/>
</dbReference>
<feature type="transmembrane region" description="Helical" evidence="13">
    <location>
        <begin position="73"/>
        <end position="91"/>
    </location>
</feature>
<dbReference type="InterPro" id="IPR039261">
    <property type="entry name" value="FNR_nucleotide-bd"/>
</dbReference>
<dbReference type="InterPro" id="IPR013130">
    <property type="entry name" value="Fe3_Rdtase_TM_dom"/>
</dbReference>
<comment type="similarity">
    <text evidence="2">Belongs to the ferric reductase (FRE) family.</text>
</comment>
<organism evidence="16 17">
    <name type="scientific">Microthyrium microscopicum</name>
    <dbReference type="NCBI Taxonomy" id="703497"/>
    <lineage>
        <taxon>Eukaryota</taxon>
        <taxon>Fungi</taxon>
        <taxon>Dikarya</taxon>
        <taxon>Ascomycota</taxon>
        <taxon>Pezizomycotina</taxon>
        <taxon>Dothideomycetes</taxon>
        <taxon>Dothideomycetes incertae sedis</taxon>
        <taxon>Microthyriales</taxon>
        <taxon>Microthyriaceae</taxon>
        <taxon>Microthyrium</taxon>
    </lineage>
</organism>
<keyword evidence="9" id="KW-0560">Oxidoreductase</keyword>
<dbReference type="Proteomes" id="UP000799302">
    <property type="component" value="Unassembled WGS sequence"/>
</dbReference>
<evidence type="ECO:0000256" key="4">
    <source>
        <dbReference type="ARBA" id="ARBA00022448"/>
    </source>
</evidence>
<dbReference type="EC" id="1.16.1.9" evidence="3"/>
<evidence type="ECO:0000256" key="5">
    <source>
        <dbReference type="ARBA" id="ARBA00022475"/>
    </source>
</evidence>
<keyword evidence="7" id="KW-0249">Electron transport</keyword>
<evidence type="ECO:0000256" key="6">
    <source>
        <dbReference type="ARBA" id="ARBA00022692"/>
    </source>
</evidence>
<accession>A0A6A6UA36</accession>
<dbReference type="InterPro" id="IPR017938">
    <property type="entry name" value="Riboflavin_synthase-like_b-brl"/>
</dbReference>
<dbReference type="SUPFAM" id="SSF63380">
    <property type="entry name" value="Riboflavin synthase domain-like"/>
    <property type="match status" value="1"/>
</dbReference>
<keyword evidence="8 13" id="KW-1133">Transmembrane helix</keyword>
<feature type="transmembrane region" description="Helical" evidence="13">
    <location>
        <begin position="157"/>
        <end position="175"/>
    </location>
</feature>
<feature type="signal peptide" evidence="14">
    <location>
        <begin position="1"/>
        <end position="24"/>
    </location>
</feature>
<dbReference type="SFLD" id="SFLDG01168">
    <property type="entry name" value="Ferric_reductase_subgroup_(FRE"/>
    <property type="match status" value="1"/>
</dbReference>
<dbReference type="InterPro" id="IPR013121">
    <property type="entry name" value="Fe_red_NAD-bd_6"/>
</dbReference>
<evidence type="ECO:0000259" key="15">
    <source>
        <dbReference type="PROSITE" id="PS51384"/>
    </source>
</evidence>
<reference evidence="16" key="1">
    <citation type="journal article" date="2020" name="Stud. Mycol.">
        <title>101 Dothideomycetes genomes: a test case for predicting lifestyles and emergence of pathogens.</title>
        <authorList>
            <person name="Haridas S."/>
            <person name="Albert R."/>
            <person name="Binder M."/>
            <person name="Bloem J."/>
            <person name="Labutti K."/>
            <person name="Salamov A."/>
            <person name="Andreopoulos B."/>
            <person name="Baker S."/>
            <person name="Barry K."/>
            <person name="Bills G."/>
            <person name="Bluhm B."/>
            <person name="Cannon C."/>
            <person name="Castanera R."/>
            <person name="Culley D."/>
            <person name="Daum C."/>
            <person name="Ezra D."/>
            <person name="Gonzalez J."/>
            <person name="Henrissat B."/>
            <person name="Kuo A."/>
            <person name="Liang C."/>
            <person name="Lipzen A."/>
            <person name="Lutzoni F."/>
            <person name="Magnuson J."/>
            <person name="Mondo S."/>
            <person name="Nolan M."/>
            <person name="Ohm R."/>
            <person name="Pangilinan J."/>
            <person name="Park H.-J."/>
            <person name="Ramirez L."/>
            <person name="Alfaro M."/>
            <person name="Sun H."/>
            <person name="Tritt A."/>
            <person name="Yoshinaga Y."/>
            <person name="Zwiers L.-H."/>
            <person name="Turgeon B."/>
            <person name="Goodwin S."/>
            <person name="Spatafora J."/>
            <person name="Crous P."/>
            <person name="Grigoriev I."/>
        </authorList>
    </citation>
    <scope>NUCLEOTIDE SEQUENCE</scope>
    <source>
        <strain evidence="16">CBS 115976</strain>
    </source>
</reference>
<dbReference type="InterPro" id="IPR013112">
    <property type="entry name" value="FAD-bd_8"/>
</dbReference>